<evidence type="ECO:0000313" key="2">
    <source>
        <dbReference type="Proteomes" id="UP000593818"/>
    </source>
</evidence>
<evidence type="ECO:0000313" key="1">
    <source>
        <dbReference type="EMBL" id="QOW00158.1"/>
    </source>
</evidence>
<dbReference type="Proteomes" id="UP000593818">
    <property type="component" value="Chromosome"/>
</dbReference>
<accession>A0A7M2XR95</accession>
<proteinExistence type="predicted"/>
<gene>
    <name evidence="1" type="ORF">INP59_07360</name>
</gene>
<dbReference type="AlphaFoldDB" id="A0A7M2XR95"/>
<name>A0A7M2XR95_9NOCA</name>
<keyword evidence="2" id="KW-1185">Reference proteome</keyword>
<protein>
    <submittedName>
        <fullName evidence="1">Uncharacterized protein</fullName>
    </submittedName>
</protein>
<sequence>MPGYVLDGAGRVELPRQPLAVTVTALDVPVVVRAIASDGGEVPAALQPKPGFLVLPRIDAEVVVVATPGHDRGFPQGTVLQATVAVDTAAVDPDRAELTPLDVSGLHHVELATIAPAGDRLAVHARKTAVDVPLNELGARARSATRGVLGVDRLPESRQVRIEVDIDTTMSMLPHIEDGSVRDVVDLLTGIATVIGRREELHVNLIGHKVSPVPVGELRGAAQSVQSALDAAGLGIGFRSAIVDRSQYTEPTVVFTITDDVPADQALASVPGVRRRPIVLQAGDSSIQQVVEDQDVVSAGAGRANRGWLDDPQDLFRTVKSLVAGLPGGAEQEGTNR</sequence>
<dbReference type="RefSeq" id="WP_193903455.1">
    <property type="nucleotide sequence ID" value="NZ_CP063450.1"/>
</dbReference>
<dbReference type="EMBL" id="CP063450">
    <property type="protein sequence ID" value="QOW00158.1"/>
    <property type="molecule type" value="Genomic_DNA"/>
</dbReference>
<organism evidence="1 2">
    <name type="scientific">Rhodococcus pyridinivorans</name>
    <dbReference type="NCBI Taxonomy" id="103816"/>
    <lineage>
        <taxon>Bacteria</taxon>
        <taxon>Bacillati</taxon>
        <taxon>Actinomycetota</taxon>
        <taxon>Actinomycetes</taxon>
        <taxon>Mycobacteriales</taxon>
        <taxon>Nocardiaceae</taxon>
        <taxon>Rhodococcus</taxon>
    </lineage>
</organism>
<reference evidence="1 2" key="1">
    <citation type="submission" date="2020-10" db="EMBL/GenBank/DDBJ databases">
        <title>Whole genome sequence of oil-degrading bacteria Rhodococcus pyridinivorans strain 5Ap.</title>
        <authorList>
            <person name="Akhremchuk A.E."/>
            <person name="Valentovich L.N."/>
            <person name="Charniauskaya M.I."/>
            <person name="Bukliarevich H.A."/>
            <person name="Titok M.A."/>
        </authorList>
    </citation>
    <scope>NUCLEOTIDE SEQUENCE [LARGE SCALE GENOMIC DNA]</scope>
    <source>
        <strain evidence="1 2">5Ap</strain>
    </source>
</reference>